<gene>
    <name evidence="2" type="ORF">KSF_105940</name>
</gene>
<accession>A0A8J3J2V8</accession>
<evidence type="ECO:0000259" key="1">
    <source>
        <dbReference type="Pfam" id="PF13240"/>
    </source>
</evidence>
<dbReference type="Proteomes" id="UP000597444">
    <property type="component" value="Unassembled WGS sequence"/>
</dbReference>
<evidence type="ECO:0000313" key="2">
    <source>
        <dbReference type="EMBL" id="GHP00547.1"/>
    </source>
</evidence>
<protein>
    <recommendedName>
        <fullName evidence="1">Zinc-ribbon domain-containing protein</fullName>
    </recommendedName>
</protein>
<feature type="domain" description="Zinc-ribbon" evidence="1">
    <location>
        <begin position="12"/>
        <end position="31"/>
    </location>
</feature>
<reference evidence="2" key="1">
    <citation type="submission" date="2020-10" db="EMBL/GenBank/DDBJ databases">
        <title>Taxonomic study of unclassified bacteria belonging to the class Ktedonobacteria.</title>
        <authorList>
            <person name="Yabe S."/>
            <person name="Wang C.M."/>
            <person name="Zheng Y."/>
            <person name="Sakai Y."/>
            <person name="Cavaletti L."/>
            <person name="Monciardini P."/>
            <person name="Donadio S."/>
        </authorList>
    </citation>
    <scope>NUCLEOTIDE SEQUENCE</scope>
    <source>
        <strain evidence="2">ID150040</strain>
    </source>
</reference>
<sequence>MKEIAMAIPNSCTQCGAELLSTANFCHVCGTRRLGSAGTLKPDNANFCHVCGIRITANATESVWEHCQIEYELVGALGFSHRFIAKALGPRGPYMATDPSVTISTNFPHPGVKKDVQACDTMKARLLADRWEPLAEQGPEWFNYKFRRRVL</sequence>
<comment type="caution">
    <text evidence="2">The sequence shown here is derived from an EMBL/GenBank/DDBJ whole genome shotgun (WGS) entry which is preliminary data.</text>
</comment>
<dbReference type="AlphaFoldDB" id="A0A8J3J2V8"/>
<evidence type="ECO:0000313" key="3">
    <source>
        <dbReference type="Proteomes" id="UP000597444"/>
    </source>
</evidence>
<dbReference type="InterPro" id="IPR026870">
    <property type="entry name" value="Zinc_ribbon_dom"/>
</dbReference>
<dbReference type="EMBL" id="BNJK01000002">
    <property type="protein sequence ID" value="GHP00547.1"/>
    <property type="molecule type" value="Genomic_DNA"/>
</dbReference>
<proteinExistence type="predicted"/>
<name>A0A8J3J2V8_9CHLR</name>
<keyword evidence="3" id="KW-1185">Reference proteome</keyword>
<dbReference type="Pfam" id="PF13240">
    <property type="entry name" value="Zn_Ribbon_1"/>
    <property type="match status" value="1"/>
</dbReference>
<organism evidence="2 3">
    <name type="scientific">Reticulibacter mediterranei</name>
    <dbReference type="NCBI Taxonomy" id="2778369"/>
    <lineage>
        <taxon>Bacteria</taxon>
        <taxon>Bacillati</taxon>
        <taxon>Chloroflexota</taxon>
        <taxon>Ktedonobacteria</taxon>
        <taxon>Ktedonobacterales</taxon>
        <taxon>Reticulibacteraceae</taxon>
        <taxon>Reticulibacter</taxon>
    </lineage>
</organism>